<dbReference type="PIRSF" id="PIRSF016184">
    <property type="entry name" value="PhzC_PhzF"/>
    <property type="match status" value="1"/>
</dbReference>
<feature type="active site" evidence="3">
    <location>
        <position position="58"/>
    </location>
</feature>
<sequence>MSTKSPTLPFYLVNAFTPSKFGGNQAAVVLFDNGSQQDKRSTDEDWMRLVARDFNFSETAYLVPLEGAGGEGYYKDGEEEGNWGLRWFTPSEEVELCGHATLASASTLFTLYPSLQRIAFQTRWSGILTSTRTKTSSGEAGIEIILPSFSADVLAGLANGEFGQDPAEQVAGALGVDVGAVRDVSDIKFSGMPSIIVLLDSSVDVKGLKVDAKALGKISGGWFVTQIAPESEDANANAGETERLYINSRVFAPGLGVDEDPVTGSAHAYLTGYYLSSPASKFLPSRFHTKQSDLGNVEIVGRQVSARGGLLRCKWDEGKVKIVGQAVEFARGSLSS</sequence>
<dbReference type="PANTHER" id="PTHR13774">
    <property type="entry name" value="PHENAZINE BIOSYNTHESIS PROTEIN"/>
    <property type="match status" value="1"/>
</dbReference>
<keyword evidence="2" id="KW-0413">Isomerase</keyword>
<proteinExistence type="inferred from homology"/>
<dbReference type="EMBL" id="KV700126">
    <property type="protein sequence ID" value="OCF33321.1"/>
    <property type="molecule type" value="Genomic_DNA"/>
</dbReference>
<dbReference type="Gene3D" id="3.10.310.10">
    <property type="entry name" value="Diaminopimelate Epimerase, Chain A, domain 1"/>
    <property type="match status" value="2"/>
</dbReference>
<evidence type="ECO:0000313" key="5">
    <source>
        <dbReference type="Proteomes" id="UP000092666"/>
    </source>
</evidence>
<name>A0A1B9GQN8_9TREE</name>
<dbReference type="STRING" id="1296120.A0A1B9GQN8"/>
<dbReference type="Proteomes" id="UP000092666">
    <property type="component" value="Unassembled WGS sequence"/>
</dbReference>
<organism evidence="4 5">
    <name type="scientific">Kwoniella heveanensis BCC8398</name>
    <dbReference type="NCBI Taxonomy" id="1296120"/>
    <lineage>
        <taxon>Eukaryota</taxon>
        <taxon>Fungi</taxon>
        <taxon>Dikarya</taxon>
        <taxon>Basidiomycota</taxon>
        <taxon>Agaricomycotina</taxon>
        <taxon>Tremellomycetes</taxon>
        <taxon>Tremellales</taxon>
        <taxon>Cryptococcaceae</taxon>
        <taxon>Kwoniella</taxon>
    </lineage>
</organism>
<gene>
    <name evidence="4" type="ORF">I316_05062</name>
</gene>
<evidence type="ECO:0008006" key="6">
    <source>
        <dbReference type="Google" id="ProtNLM"/>
    </source>
</evidence>
<reference evidence="5" key="2">
    <citation type="submission" date="2013-12" db="EMBL/GenBank/DDBJ databases">
        <title>Evolution of pathogenesis and genome organization in the Tremellales.</title>
        <authorList>
            <person name="Cuomo C."/>
            <person name="Litvintseva A."/>
            <person name="Heitman J."/>
            <person name="Chen Y."/>
            <person name="Sun S."/>
            <person name="Springer D."/>
            <person name="Dromer F."/>
            <person name="Young S."/>
            <person name="Zeng Q."/>
            <person name="Chapman S."/>
            <person name="Gujja S."/>
            <person name="Saif S."/>
            <person name="Birren B."/>
        </authorList>
    </citation>
    <scope>NUCLEOTIDE SEQUENCE [LARGE SCALE GENOMIC DNA]</scope>
    <source>
        <strain evidence="5">BCC8398</strain>
    </source>
</reference>
<reference evidence="4 5" key="1">
    <citation type="submission" date="2013-07" db="EMBL/GenBank/DDBJ databases">
        <title>The Genome Sequence of Cryptococcus heveanensis BCC8398.</title>
        <authorList>
            <consortium name="The Broad Institute Genome Sequencing Platform"/>
            <person name="Cuomo C."/>
            <person name="Litvintseva A."/>
            <person name="Chen Y."/>
            <person name="Heitman J."/>
            <person name="Sun S."/>
            <person name="Springer D."/>
            <person name="Dromer F."/>
            <person name="Young S.K."/>
            <person name="Zeng Q."/>
            <person name="Gargeya S."/>
            <person name="Fitzgerald M."/>
            <person name="Abouelleil A."/>
            <person name="Alvarado L."/>
            <person name="Berlin A.M."/>
            <person name="Chapman S.B."/>
            <person name="Dewar J."/>
            <person name="Goldberg J."/>
            <person name="Griggs A."/>
            <person name="Gujja S."/>
            <person name="Hansen M."/>
            <person name="Howarth C."/>
            <person name="Imamovic A."/>
            <person name="Larimer J."/>
            <person name="McCowan C."/>
            <person name="Murphy C."/>
            <person name="Pearson M."/>
            <person name="Priest M."/>
            <person name="Roberts A."/>
            <person name="Saif S."/>
            <person name="Shea T."/>
            <person name="Sykes S."/>
            <person name="Wortman J."/>
            <person name="Nusbaum C."/>
            <person name="Birren B."/>
        </authorList>
    </citation>
    <scope>NUCLEOTIDE SEQUENCE [LARGE SCALE GENOMIC DNA]</scope>
    <source>
        <strain evidence="4 5">BCC8398</strain>
    </source>
</reference>
<accession>A0A1B9GQN8</accession>
<dbReference type="GO" id="GO:0005737">
    <property type="term" value="C:cytoplasm"/>
    <property type="evidence" value="ECO:0007669"/>
    <property type="project" value="TreeGrafter"/>
</dbReference>
<comment type="similarity">
    <text evidence="1">Belongs to the PhzF family.</text>
</comment>
<protein>
    <recommendedName>
        <fullName evidence="6">Phenazine biosynthesis protein</fullName>
    </recommendedName>
</protein>
<keyword evidence="5" id="KW-1185">Reference proteome</keyword>
<evidence type="ECO:0000256" key="3">
    <source>
        <dbReference type="PIRSR" id="PIRSR016184-1"/>
    </source>
</evidence>
<dbReference type="AlphaFoldDB" id="A0A1B9GQN8"/>
<dbReference type="PANTHER" id="PTHR13774:SF17">
    <property type="entry name" value="PHENAZINE BIOSYNTHESIS-LIKE DOMAIN-CONTAINING PROTEIN"/>
    <property type="match status" value="1"/>
</dbReference>
<dbReference type="NCBIfam" id="TIGR00654">
    <property type="entry name" value="PhzF_family"/>
    <property type="match status" value="1"/>
</dbReference>
<dbReference type="Pfam" id="PF02567">
    <property type="entry name" value="PhzC-PhzF"/>
    <property type="match status" value="1"/>
</dbReference>
<dbReference type="OrthoDB" id="75169at2759"/>
<dbReference type="SUPFAM" id="SSF54506">
    <property type="entry name" value="Diaminopimelate epimerase-like"/>
    <property type="match status" value="1"/>
</dbReference>
<dbReference type="InterPro" id="IPR003719">
    <property type="entry name" value="Phenazine_PhzF-like"/>
</dbReference>
<evidence type="ECO:0000313" key="4">
    <source>
        <dbReference type="EMBL" id="OCF33321.1"/>
    </source>
</evidence>
<evidence type="ECO:0000256" key="2">
    <source>
        <dbReference type="ARBA" id="ARBA00023235"/>
    </source>
</evidence>
<dbReference type="GO" id="GO:0016853">
    <property type="term" value="F:isomerase activity"/>
    <property type="evidence" value="ECO:0007669"/>
    <property type="project" value="UniProtKB-KW"/>
</dbReference>
<evidence type="ECO:0000256" key="1">
    <source>
        <dbReference type="ARBA" id="ARBA00008270"/>
    </source>
</evidence>